<reference evidence="3" key="1">
    <citation type="submission" date="2017-01" db="EMBL/GenBank/DDBJ databases">
        <title>Genome Analysis of Deinococcus marmoris KOPRI26562.</title>
        <authorList>
            <person name="Kim J.H."/>
            <person name="Oh H.-M."/>
        </authorList>
    </citation>
    <scope>NUCLEOTIDE SEQUENCE [LARGE SCALE GENOMIC DNA]</scope>
    <source>
        <strain evidence="3">PAMC 26633</strain>
    </source>
</reference>
<keyword evidence="1" id="KW-0732">Signal</keyword>
<gene>
    <name evidence="2" type="ORF">BSU04_14830</name>
</gene>
<dbReference type="EMBL" id="MTHB01000094">
    <property type="protein sequence ID" value="OXC77761.1"/>
    <property type="molecule type" value="Genomic_DNA"/>
</dbReference>
<dbReference type="Gene3D" id="2.60.40.3310">
    <property type="match status" value="1"/>
</dbReference>
<protein>
    <submittedName>
        <fullName evidence="2">F17G adhesin subunit</fullName>
    </submittedName>
</protein>
<dbReference type="Proteomes" id="UP000214720">
    <property type="component" value="Unassembled WGS sequence"/>
</dbReference>
<sequence length="115" mass="11711">MRACLLSGLVTLLLSALFVTPVSAAITCNPGNVNKVLAAGTIVIPMNAPSGTVVSTVAPAGFLMNCSFLNSSPFNTSATVYIQLTVTAALAPGFTDVYKTAIDGLGVRFVFDAPA</sequence>
<evidence type="ECO:0000313" key="2">
    <source>
        <dbReference type="EMBL" id="OXC77761.1"/>
    </source>
</evidence>
<evidence type="ECO:0000313" key="3">
    <source>
        <dbReference type="Proteomes" id="UP000214720"/>
    </source>
</evidence>
<proteinExistence type="predicted"/>
<feature type="signal peptide" evidence="1">
    <location>
        <begin position="1"/>
        <end position="24"/>
    </location>
</feature>
<organism evidence="2 3">
    <name type="scientific">Caballeronia sordidicola</name>
    <name type="common">Burkholderia sordidicola</name>
    <dbReference type="NCBI Taxonomy" id="196367"/>
    <lineage>
        <taxon>Bacteria</taxon>
        <taxon>Pseudomonadati</taxon>
        <taxon>Pseudomonadota</taxon>
        <taxon>Betaproteobacteria</taxon>
        <taxon>Burkholderiales</taxon>
        <taxon>Burkholderiaceae</taxon>
        <taxon>Caballeronia</taxon>
    </lineage>
</organism>
<name>A0A226X2W5_CABSO</name>
<accession>A0A226X2W5</accession>
<comment type="caution">
    <text evidence="2">The sequence shown here is derived from an EMBL/GenBank/DDBJ whole genome shotgun (WGS) entry which is preliminary data.</text>
</comment>
<dbReference type="AlphaFoldDB" id="A0A226X2W5"/>
<feature type="chain" id="PRO_5013257351" evidence="1">
    <location>
        <begin position="25"/>
        <end position="115"/>
    </location>
</feature>
<evidence type="ECO:0000256" key="1">
    <source>
        <dbReference type="SAM" id="SignalP"/>
    </source>
</evidence>